<evidence type="ECO:0000313" key="2">
    <source>
        <dbReference type="EMBL" id="MCG2615409.1"/>
    </source>
</evidence>
<gene>
    <name evidence="2" type="ORF">LZZ85_14005</name>
</gene>
<sequence>MKAILISVLLSLSLNRFACKKDHSALSPEDLHGTWTGTYTVDQLPDLPPLQYTFFIKPGGELLTEGMGGDGRLYRHKGTWKLKGVTFTATYTTINRYWSEVTQSAKMTYSAGAFINATWTDVKNPDGHLDGKFQGIKRAE</sequence>
<keyword evidence="3" id="KW-1185">Reference proteome</keyword>
<name>A0ABS9KSV7_9BACT</name>
<reference evidence="2" key="1">
    <citation type="submission" date="2022-01" db="EMBL/GenBank/DDBJ databases">
        <authorList>
            <person name="Jo J.-H."/>
            <person name="Im W.-T."/>
        </authorList>
    </citation>
    <scope>NUCLEOTIDE SEQUENCE</scope>
    <source>
        <strain evidence="2">NA20</strain>
    </source>
</reference>
<evidence type="ECO:0000313" key="3">
    <source>
        <dbReference type="Proteomes" id="UP001165367"/>
    </source>
</evidence>
<feature type="signal peptide" evidence="1">
    <location>
        <begin position="1"/>
        <end position="18"/>
    </location>
</feature>
<protein>
    <recommendedName>
        <fullName evidence="4">Lipocalin-like domain-containing protein</fullName>
    </recommendedName>
</protein>
<proteinExistence type="predicted"/>
<feature type="chain" id="PRO_5047174508" description="Lipocalin-like domain-containing protein" evidence="1">
    <location>
        <begin position="19"/>
        <end position="140"/>
    </location>
</feature>
<organism evidence="2 3">
    <name type="scientific">Terrimonas ginsenosidimutans</name>
    <dbReference type="NCBI Taxonomy" id="2908004"/>
    <lineage>
        <taxon>Bacteria</taxon>
        <taxon>Pseudomonadati</taxon>
        <taxon>Bacteroidota</taxon>
        <taxon>Chitinophagia</taxon>
        <taxon>Chitinophagales</taxon>
        <taxon>Chitinophagaceae</taxon>
        <taxon>Terrimonas</taxon>
    </lineage>
</organism>
<dbReference type="Proteomes" id="UP001165367">
    <property type="component" value="Unassembled WGS sequence"/>
</dbReference>
<dbReference type="EMBL" id="JAKLTR010000008">
    <property type="protein sequence ID" value="MCG2615409.1"/>
    <property type="molecule type" value="Genomic_DNA"/>
</dbReference>
<keyword evidence="1" id="KW-0732">Signal</keyword>
<dbReference type="RefSeq" id="WP_237872816.1">
    <property type="nucleotide sequence ID" value="NZ_JAKLTR010000008.1"/>
</dbReference>
<comment type="caution">
    <text evidence="2">The sequence shown here is derived from an EMBL/GenBank/DDBJ whole genome shotgun (WGS) entry which is preliminary data.</text>
</comment>
<accession>A0ABS9KSV7</accession>
<evidence type="ECO:0000256" key="1">
    <source>
        <dbReference type="SAM" id="SignalP"/>
    </source>
</evidence>
<evidence type="ECO:0008006" key="4">
    <source>
        <dbReference type="Google" id="ProtNLM"/>
    </source>
</evidence>